<organism evidence="1 2">
    <name type="scientific">Trichogramma kaykai</name>
    <dbReference type="NCBI Taxonomy" id="54128"/>
    <lineage>
        <taxon>Eukaryota</taxon>
        <taxon>Metazoa</taxon>
        <taxon>Ecdysozoa</taxon>
        <taxon>Arthropoda</taxon>
        <taxon>Hexapoda</taxon>
        <taxon>Insecta</taxon>
        <taxon>Pterygota</taxon>
        <taxon>Neoptera</taxon>
        <taxon>Endopterygota</taxon>
        <taxon>Hymenoptera</taxon>
        <taxon>Apocrita</taxon>
        <taxon>Proctotrupomorpha</taxon>
        <taxon>Chalcidoidea</taxon>
        <taxon>Trichogrammatidae</taxon>
        <taxon>Trichogramma</taxon>
    </lineage>
</organism>
<protein>
    <submittedName>
        <fullName evidence="1">Uncharacterized protein</fullName>
    </submittedName>
</protein>
<name>A0ABD2W0P6_9HYME</name>
<gene>
    <name evidence="1" type="ORF">TKK_018054</name>
</gene>
<proteinExistence type="predicted"/>
<comment type="caution">
    <text evidence="1">The sequence shown here is derived from an EMBL/GenBank/DDBJ whole genome shotgun (WGS) entry which is preliminary data.</text>
</comment>
<dbReference type="AlphaFoldDB" id="A0ABD2W0P6"/>
<evidence type="ECO:0000313" key="2">
    <source>
        <dbReference type="Proteomes" id="UP001627154"/>
    </source>
</evidence>
<sequence length="82" mass="9192">MWFVVVDELDCKEYPEPNLRLDDISIPRVVTLVDPHFDPPKPVDVVFGATSFGGLLEQGHVDTNDPDQPIWQETVFGWIAAG</sequence>
<dbReference type="Proteomes" id="UP001627154">
    <property type="component" value="Unassembled WGS sequence"/>
</dbReference>
<reference evidence="1 2" key="1">
    <citation type="journal article" date="2024" name="bioRxiv">
        <title>A reference genome for Trichogramma kaykai: A tiny desert-dwelling parasitoid wasp with competing sex-ratio distorters.</title>
        <authorList>
            <person name="Culotta J."/>
            <person name="Lindsey A.R."/>
        </authorList>
    </citation>
    <scope>NUCLEOTIDE SEQUENCE [LARGE SCALE GENOMIC DNA]</scope>
    <source>
        <strain evidence="1 2">KSX58</strain>
    </source>
</reference>
<accession>A0ABD2W0P6</accession>
<evidence type="ECO:0000313" key="1">
    <source>
        <dbReference type="EMBL" id="KAL3386560.1"/>
    </source>
</evidence>
<dbReference type="EMBL" id="JBJJXI010000146">
    <property type="protein sequence ID" value="KAL3386560.1"/>
    <property type="molecule type" value="Genomic_DNA"/>
</dbReference>
<keyword evidence="2" id="KW-1185">Reference proteome</keyword>